<name>A0AAN6TL75_9PEZI</name>
<dbReference type="AlphaFoldDB" id="A0AAN6TL75"/>
<dbReference type="InterPro" id="IPR032710">
    <property type="entry name" value="NTF2-like_dom_sf"/>
</dbReference>
<proteinExistence type="predicted"/>
<evidence type="ECO:0000313" key="2">
    <source>
        <dbReference type="EMBL" id="KAK4116464.1"/>
    </source>
</evidence>
<dbReference type="SUPFAM" id="SSF54427">
    <property type="entry name" value="NTF2-like"/>
    <property type="match status" value="1"/>
</dbReference>
<accession>A0AAN6TL75</accession>
<dbReference type="Proteomes" id="UP001302812">
    <property type="component" value="Unassembled WGS sequence"/>
</dbReference>
<dbReference type="RefSeq" id="XP_064674034.1">
    <property type="nucleotide sequence ID" value="XM_064812902.1"/>
</dbReference>
<organism evidence="2 3">
    <name type="scientific">Canariomyces notabilis</name>
    <dbReference type="NCBI Taxonomy" id="2074819"/>
    <lineage>
        <taxon>Eukaryota</taxon>
        <taxon>Fungi</taxon>
        <taxon>Dikarya</taxon>
        <taxon>Ascomycota</taxon>
        <taxon>Pezizomycotina</taxon>
        <taxon>Sordariomycetes</taxon>
        <taxon>Sordariomycetidae</taxon>
        <taxon>Sordariales</taxon>
        <taxon>Chaetomiaceae</taxon>
        <taxon>Canariomyces</taxon>
    </lineage>
</organism>
<dbReference type="GeneID" id="89937027"/>
<evidence type="ECO:0000313" key="3">
    <source>
        <dbReference type="Proteomes" id="UP001302812"/>
    </source>
</evidence>
<gene>
    <name evidence="2" type="ORF">N656DRAFT_745509</name>
</gene>
<evidence type="ECO:0000259" key="1">
    <source>
        <dbReference type="Pfam" id="PF13577"/>
    </source>
</evidence>
<dbReference type="InterPro" id="IPR037401">
    <property type="entry name" value="SnoaL-like"/>
</dbReference>
<protein>
    <recommendedName>
        <fullName evidence="1">SnoaL-like domain-containing protein</fullName>
    </recommendedName>
</protein>
<dbReference type="EMBL" id="MU853333">
    <property type="protein sequence ID" value="KAK4116464.1"/>
    <property type="molecule type" value="Genomic_DNA"/>
</dbReference>
<reference evidence="2" key="2">
    <citation type="submission" date="2023-05" db="EMBL/GenBank/DDBJ databases">
        <authorList>
            <consortium name="Lawrence Berkeley National Laboratory"/>
            <person name="Steindorff A."/>
            <person name="Hensen N."/>
            <person name="Bonometti L."/>
            <person name="Westerberg I."/>
            <person name="Brannstrom I.O."/>
            <person name="Guillou S."/>
            <person name="Cros-Aarteil S."/>
            <person name="Calhoun S."/>
            <person name="Haridas S."/>
            <person name="Kuo A."/>
            <person name="Mondo S."/>
            <person name="Pangilinan J."/>
            <person name="Riley R."/>
            <person name="Labutti K."/>
            <person name="Andreopoulos B."/>
            <person name="Lipzen A."/>
            <person name="Chen C."/>
            <person name="Yanf M."/>
            <person name="Daum C."/>
            <person name="Ng V."/>
            <person name="Clum A."/>
            <person name="Ohm R."/>
            <person name="Martin F."/>
            <person name="Silar P."/>
            <person name="Natvig D."/>
            <person name="Lalanne C."/>
            <person name="Gautier V."/>
            <person name="Ament-Velasquez S.L."/>
            <person name="Kruys A."/>
            <person name="Hutchinson M.I."/>
            <person name="Powell A.J."/>
            <person name="Barry K."/>
            <person name="Miller A.N."/>
            <person name="Grigoriev I.V."/>
            <person name="Debuchy R."/>
            <person name="Gladieux P."/>
            <person name="Thoren M.H."/>
            <person name="Johannesson H."/>
        </authorList>
    </citation>
    <scope>NUCLEOTIDE SEQUENCE</scope>
    <source>
        <strain evidence="2">CBS 508.74</strain>
    </source>
</reference>
<feature type="domain" description="SnoaL-like" evidence="1">
    <location>
        <begin position="10"/>
        <end position="151"/>
    </location>
</feature>
<sequence length="172" mass="19287">MASSYDITQYLLDKSNIHDTVIKVPLYYDTRNIEGCRNEVYAPEILVDYTSLLGGEPFTVSRDEWVDRIDAIMKGFETCQHITSSVVVDLPQPTPNATRPDKASVLAQVNGNLIGKGSPDMTMNGGMLEAELTRFPDLEKQGLNPWRISKYKVIKRWETGNAAVLDHAKKNI</sequence>
<reference evidence="2" key="1">
    <citation type="journal article" date="2023" name="Mol. Phylogenet. Evol.">
        <title>Genome-scale phylogeny and comparative genomics of the fungal order Sordariales.</title>
        <authorList>
            <person name="Hensen N."/>
            <person name="Bonometti L."/>
            <person name="Westerberg I."/>
            <person name="Brannstrom I.O."/>
            <person name="Guillou S."/>
            <person name="Cros-Aarteil S."/>
            <person name="Calhoun S."/>
            <person name="Haridas S."/>
            <person name="Kuo A."/>
            <person name="Mondo S."/>
            <person name="Pangilinan J."/>
            <person name="Riley R."/>
            <person name="LaButti K."/>
            <person name="Andreopoulos B."/>
            <person name="Lipzen A."/>
            <person name="Chen C."/>
            <person name="Yan M."/>
            <person name="Daum C."/>
            <person name="Ng V."/>
            <person name="Clum A."/>
            <person name="Steindorff A."/>
            <person name="Ohm R.A."/>
            <person name="Martin F."/>
            <person name="Silar P."/>
            <person name="Natvig D.O."/>
            <person name="Lalanne C."/>
            <person name="Gautier V."/>
            <person name="Ament-Velasquez S.L."/>
            <person name="Kruys A."/>
            <person name="Hutchinson M.I."/>
            <person name="Powell A.J."/>
            <person name="Barry K."/>
            <person name="Miller A.N."/>
            <person name="Grigoriev I.V."/>
            <person name="Debuchy R."/>
            <person name="Gladieux P."/>
            <person name="Hiltunen Thoren M."/>
            <person name="Johannesson H."/>
        </authorList>
    </citation>
    <scope>NUCLEOTIDE SEQUENCE</scope>
    <source>
        <strain evidence="2">CBS 508.74</strain>
    </source>
</reference>
<dbReference type="Gene3D" id="3.10.450.50">
    <property type="match status" value="1"/>
</dbReference>
<comment type="caution">
    <text evidence="2">The sequence shown here is derived from an EMBL/GenBank/DDBJ whole genome shotgun (WGS) entry which is preliminary data.</text>
</comment>
<keyword evidence="3" id="KW-1185">Reference proteome</keyword>
<dbReference type="Pfam" id="PF13577">
    <property type="entry name" value="SnoaL_4"/>
    <property type="match status" value="1"/>
</dbReference>